<accession>A0A1Y2ICV5</accession>
<feature type="non-terminal residue" evidence="2">
    <location>
        <position position="445"/>
    </location>
</feature>
<keyword evidence="3" id="KW-1185">Reference proteome</keyword>
<name>A0A1Y2ICV5_TRAC3</name>
<evidence type="ECO:0000256" key="1">
    <source>
        <dbReference type="SAM" id="MobiDB-lite"/>
    </source>
</evidence>
<dbReference type="OrthoDB" id="3232670at2759"/>
<dbReference type="EMBL" id="KZ084133">
    <property type="protein sequence ID" value="OSC98906.1"/>
    <property type="molecule type" value="Genomic_DNA"/>
</dbReference>
<feature type="compositionally biased region" description="Low complexity" evidence="1">
    <location>
        <begin position="296"/>
        <end position="320"/>
    </location>
</feature>
<dbReference type="AlphaFoldDB" id="A0A1Y2ICV5"/>
<dbReference type="Proteomes" id="UP000193067">
    <property type="component" value="Unassembled WGS sequence"/>
</dbReference>
<gene>
    <name evidence="2" type="ORF">PYCCODRAFT_1438886</name>
</gene>
<proteinExistence type="predicted"/>
<evidence type="ECO:0000313" key="3">
    <source>
        <dbReference type="Proteomes" id="UP000193067"/>
    </source>
</evidence>
<reference evidence="2 3" key="1">
    <citation type="journal article" date="2015" name="Biotechnol. Biofuels">
        <title>Enhanced degradation of softwood versus hardwood by the white-rot fungus Pycnoporus coccineus.</title>
        <authorList>
            <person name="Couturier M."/>
            <person name="Navarro D."/>
            <person name="Chevret D."/>
            <person name="Henrissat B."/>
            <person name="Piumi F."/>
            <person name="Ruiz-Duenas F.J."/>
            <person name="Martinez A.T."/>
            <person name="Grigoriev I.V."/>
            <person name="Riley R."/>
            <person name="Lipzen A."/>
            <person name="Berrin J.G."/>
            <person name="Master E.R."/>
            <person name="Rosso M.N."/>
        </authorList>
    </citation>
    <scope>NUCLEOTIDE SEQUENCE [LARGE SCALE GENOMIC DNA]</scope>
    <source>
        <strain evidence="2 3">BRFM310</strain>
    </source>
</reference>
<protein>
    <submittedName>
        <fullName evidence="2">Uncharacterized protein</fullName>
    </submittedName>
</protein>
<feature type="region of interest" description="Disordered" evidence="1">
    <location>
        <begin position="272"/>
        <end position="320"/>
    </location>
</feature>
<feature type="region of interest" description="Disordered" evidence="1">
    <location>
        <begin position="345"/>
        <end position="367"/>
    </location>
</feature>
<feature type="region of interest" description="Disordered" evidence="1">
    <location>
        <begin position="386"/>
        <end position="424"/>
    </location>
</feature>
<evidence type="ECO:0000313" key="2">
    <source>
        <dbReference type="EMBL" id="OSC98906.1"/>
    </source>
</evidence>
<feature type="region of interest" description="Disordered" evidence="1">
    <location>
        <begin position="1"/>
        <end position="21"/>
    </location>
</feature>
<organism evidence="2 3">
    <name type="scientific">Trametes coccinea (strain BRFM310)</name>
    <name type="common">Pycnoporus coccineus</name>
    <dbReference type="NCBI Taxonomy" id="1353009"/>
    <lineage>
        <taxon>Eukaryota</taxon>
        <taxon>Fungi</taxon>
        <taxon>Dikarya</taxon>
        <taxon>Basidiomycota</taxon>
        <taxon>Agaricomycotina</taxon>
        <taxon>Agaricomycetes</taxon>
        <taxon>Polyporales</taxon>
        <taxon>Polyporaceae</taxon>
        <taxon>Trametes</taxon>
    </lineage>
</organism>
<feature type="region of interest" description="Disordered" evidence="1">
    <location>
        <begin position="70"/>
        <end position="96"/>
    </location>
</feature>
<sequence length="445" mass="49341">MLSRTAEYAAHGPRSMSPALHMLDPEQRLRLAKSSQKIGKMLGEMPIIDVVPSSPQDSISSSMSCLSRTPAANWPLKDGRKGTKFKRRAPPPAPVLRYKLPPPKPLFLSVEEVVSPVRRPRKAAPYALNLSSPMRRPESSPFSPLRNSYLKTPITPEYISPLSPLSPLSPITTPDLQEHRLRNLGQLARRSRAFRDTVVGELPLPSLAHSGQPLDSVKTYLDLYRMSVKINPRYSQLLPGPGRRRSYSVGQIPRQSIVDMLSVRSAGVRTSFLPPHSATSTRNEDGNTPYVIAIGSPTVSPSVSDSPSTDDSPLQQQQSVAQAKAVILGADARLMETFRRGFGMDQEELDPSQGTDPSTPLPTPFRSMKSPRVPYWVRNAYRARESMHGSAARRRRAGSTTRPPPTPRTMRKDRRQGWGGEWKRGKMGAVVEKLKEIDTKVEQPV</sequence>